<keyword evidence="2" id="KW-1185">Reference proteome</keyword>
<organism evidence="1 2">
    <name type="scientific">Marasmius oreades</name>
    <name type="common">fairy-ring Marasmius</name>
    <dbReference type="NCBI Taxonomy" id="181124"/>
    <lineage>
        <taxon>Eukaryota</taxon>
        <taxon>Fungi</taxon>
        <taxon>Dikarya</taxon>
        <taxon>Basidiomycota</taxon>
        <taxon>Agaricomycotina</taxon>
        <taxon>Agaricomycetes</taxon>
        <taxon>Agaricomycetidae</taxon>
        <taxon>Agaricales</taxon>
        <taxon>Marasmiineae</taxon>
        <taxon>Marasmiaceae</taxon>
        <taxon>Marasmius</taxon>
    </lineage>
</organism>
<gene>
    <name evidence="1" type="ORF">E1B28_006307</name>
</gene>
<protein>
    <submittedName>
        <fullName evidence="1">Uncharacterized protein</fullName>
    </submittedName>
</protein>
<dbReference type="Proteomes" id="UP001049176">
    <property type="component" value="Chromosome 3"/>
</dbReference>
<sequence length="657" mass="75001">MGHPNAISLFDVTSRYPMPPLLNATSKVGSRLSFKFVVPYEKIFATFPRMPYRRRSSSMCSAIGTDGFRCNETSLEGRWCIRHQEQRVKLYSNFKACRTAIENFPQGDLERDVTRIRTLEASLAKKLCDVLRRKRWLVRECLDAHECFWTRFYGDDMDFGSHDYGHTLKRRFNEVEALLFATEEHLQEMLLSDMGAFWILDRKQPSGQVSQFLEACCEYPEVVIEEAEIPTPKHKKLTPVVIPDPVKEALKQKRYAMIIGIWDYIARMCTPPESQFFEERLAIIHAHIARCILTDATLVLAVQQYTSVEDFLQDLDQDIYVWERLMNLLSQPNVHCVRAAIDDVLRSEDVNDEYVTFLGGRLYRKLSGASFLPFRAWSHWAVFFPSSCLCAVRKAFSSAEAISLSSKFMQLHGVIPPSEYSKSISANIEVLNLCGIHLNQFDHVGVRHSRQKRTTPDGSPLWVETQNAISFTGSMAIEEPISPLFISACMRHPDLMMKIRKGGTEGNVDFPEDLWSSRTRSASSCMELESAPWMSTSPSDTIFNDVQHNLSTGMPLKDCLDFVVLDSTDCDFEEALGKLATICLGIHGVKDLCGLYERYTMSYLKEGELQVDKSGELMPINCAPEETWLMRMHLLGVVLPGREEDQARFEKRFLVSS</sequence>
<name>A0A9P7S513_9AGAR</name>
<dbReference type="OrthoDB" id="2895965at2759"/>
<accession>A0A9P7S513</accession>
<proteinExistence type="predicted"/>
<dbReference type="KEGG" id="more:E1B28_006307"/>
<comment type="caution">
    <text evidence="1">The sequence shown here is derived from an EMBL/GenBank/DDBJ whole genome shotgun (WGS) entry which is preliminary data.</text>
</comment>
<evidence type="ECO:0000313" key="1">
    <source>
        <dbReference type="EMBL" id="KAG7095574.1"/>
    </source>
</evidence>
<dbReference type="RefSeq" id="XP_043012044.1">
    <property type="nucleotide sequence ID" value="XM_043150953.1"/>
</dbReference>
<reference evidence="1" key="1">
    <citation type="journal article" date="2021" name="Genome Biol. Evol.">
        <title>The assembled and annotated genome of the fairy-ring fungus Marasmius oreades.</title>
        <authorList>
            <person name="Hiltunen M."/>
            <person name="Ament-Velasquez S.L."/>
            <person name="Johannesson H."/>
        </authorList>
    </citation>
    <scope>NUCLEOTIDE SEQUENCE</scope>
    <source>
        <strain evidence="1">03SP1</strain>
    </source>
</reference>
<dbReference type="AlphaFoldDB" id="A0A9P7S513"/>
<evidence type="ECO:0000313" key="2">
    <source>
        <dbReference type="Proteomes" id="UP001049176"/>
    </source>
</evidence>
<dbReference type="EMBL" id="CM032183">
    <property type="protein sequence ID" value="KAG7095574.1"/>
    <property type="molecule type" value="Genomic_DNA"/>
</dbReference>
<dbReference type="GeneID" id="66075383"/>